<sequence>MARTSQSTRPASRRRRFGKIERKVSANGQISYDASYIPPVEARAQYPHLPARIHKRFDEGYETQAEAWLNEAKRLIDLNAWAPPEVMDNADAGIKVLFRDYAADYVEKRRKANNEPIQQTTKEKYQQYLRDYLNPVLGNRPMAAIRPVDIRQWYDSMHVTKDGRGESIRRHVFELLDGIMSHAANAPLDDAGTTLIKRNPVQFKVPRPATKHVYKIATYAQVQAIADQMPPSLALAVTLSGFLGLRQGEALGLQRHDFELNEQPPIVHIRRAATEILRNGHKEQILGSTKTPSSVRDIEIPAPLVPIIKRHLEIYMDDKPTALVFTGTRTHGIVRGQSLRSAFIRAVKAVGDPDLQGMDFHDLRHSGLTLMAEAGATVGQLMQRGGHTNIKTVAVYQQSSAEAEAKLRAKIESNINASTGLLSETADTEVDTPNMSDASLAANTATAPTTAESASAKHTTTALTKNDATPNTMAIEESASSPANTPNTQQPASPDAFPANAENSVLQVLADTIAAMPSDARLSVLRALDDGKRAKILKLLPLDVQADTVQRLIQALA</sequence>
<evidence type="ECO:0000313" key="8">
    <source>
        <dbReference type="Proteomes" id="UP000028505"/>
    </source>
</evidence>
<evidence type="ECO:0000256" key="4">
    <source>
        <dbReference type="ARBA" id="ARBA00023172"/>
    </source>
</evidence>
<reference evidence="7 8" key="1">
    <citation type="submission" date="2014-06" db="EMBL/GenBank/DDBJ databases">
        <authorList>
            <person name="Zhao X."/>
        </authorList>
    </citation>
    <scope>NUCLEOTIDE SEQUENCE [LARGE SCALE GENOMIC DNA]</scope>
    <source>
        <strain evidence="7 8">BXY01</strain>
    </source>
</reference>
<dbReference type="PANTHER" id="PTHR30349">
    <property type="entry name" value="PHAGE INTEGRASE-RELATED"/>
    <property type="match status" value="1"/>
</dbReference>
<dbReference type="Gene3D" id="1.10.150.130">
    <property type="match status" value="1"/>
</dbReference>
<evidence type="ECO:0000256" key="2">
    <source>
        <dbReference type="ARBA" id="ARBA00022908"/>
    </source>
</evidence>
<dbReference type="EMBL" id="CP008885">
    <property type="protein sequence ID" value="AIF89788.1"/>
    <property type="molecule type" value="Genomic_DNA"/>
</dbReference>
<feature type="region of interest" description="Disordered" evidence="5">
    <location>
        <begin position="443"/>
        <end position="498"/>
    </location>
</feature>
<dbReference type="InterPro" id="IPR050090">
    <property type="entry name" value="Tyrosine_recombinase_XerCD"/>
</dbReference>
<feature type="compositionally biased region" description="Polar residues" evidence="5">
    <location>
        <begin position="457"/>
        <end position="492"/>
    </location>
</feature>
<dbReference type="KEGG" id="blx:GS08_01025"/>
<dbReference type="InterPro" id="IPR011010">
    <property type="entry name" value="DNA_brk_join_enz"/>
</dbReference>
<dbReference type="PANTHER" id="PTHR30349:SF64">
    <property type="entry name" value="PROPHAGE INTEGRASE INTD-RELATED"/>
    <property type="match status" value="1"/>
</dbReference>
<dbReference type="GO" id="GO:0006310">
    <property type="term" value="P:DNA recombination"/>
    <property type="evidence" value="ECO:0007669"/>
    <property type="project" value="UniProtKB-KW"/>
</dbReference>
<dbReference type="InterPro" id="IPR013762">
    <property type="entry name" value="Integrase-like_cat_sf"/>
</dbReference>
<dbReference type="Pfam" id="PF00589">
    <property type="entry name" value="Phage_integrase"/>
    <property type="match status" value="1"/>
</dbReference>
<dbReference type="PROSITE" id="PS51898">
    <property type="entry name" value="TYR_RECOMBINASE"/>
    <property type="match status" value="1"/>
</dbReference>
<dbReference type="Proteomes" id="UP000028505">
    <property type="component" value="Chromosome"/>
</dbReference>
<feature type="compositionally biased region" description="Low complexity" evidence="5">
    <location>
        <begin position="443"/>
        <end position="456"/>
    </location>
</feature>
<dbReference type="GO" id="GO:0003677">
    <property type="term" value="F:DNA binding"/>
    <property type="evidence" value="ECO:0007669"/>
    <property type="project" value="UniProtKB-KW"/>
</dbReference>
<keyword evidence="3" id="KW-0238">DNA-binding</keyword>
<evidence type="ECO:0000256" key="3">
    <source>
        <dbReference type="ARBA" id="ARBA00023125"/>
    </source>
</evidence>
<keyword evidence="2" id="KW-0229">DNA integration</keyword>
<evidence type="ECO:0000313" key="7">
    <source>
        <dbReference type="EMBL" id="AIF89788.1"/>
    </source>
</evidence>
<dbReference type="GO" id="GO:0015074">
    <property type="term" value="P:DNA integration"/>
    <property type="evidence" value="ECO:0007669"/>
    <property type="project" value="UniProtKB-KW"/>
</dbReference>
<dbReference type="RefSeq" id="WP_013140114.1">
    <property type="nucleotide sequence ID" value="NZ_CP008885.1"/>
</dbReference>
<dbReference type="InterPro" id="IPR010998">
    <property type="entry name" value="Integrase_recombinase_N"/>
</dbReference>
<gene>
    <name evidence="7" type="ORF">GS08_01025</name>
</gene>
<evidence type="ECO:0000259" key="6">
    <source>
        <dbReference type="PROSITE" id="PS51898"/>
    </source>
</evidence>
<feature type="domain" description="Tyr recombinase" evidence="6">
    <location>
        <begin position="212"/>
        <end position="409"/>
    </location>
</feature>
<dbReference type="Gene3D" id="1.10.443.10">
    <property type="entry name" value="Intergrase catalytic core"/>
    <property type="match status" value="1"/>
</dbReference>
<reference evidence="7 8" key="2">
    <citation type="submission" date="2014-07" db="EMBL/GenBank/DDBJ databases">
        <title>Bifidobacterium longum genome.</title>
        <authorList>
            <person name="Yuan J."/>
            <person name="Wei X."/>
            <person name="Li H."/>
            <person name="Liu W."/>
            <person name="Wang X."/>
        </authorList>
    </citation>
    <scope>NUCLEOTIDE SEQUENCE [LARGE SCALE GENOMIC DNA]</scope>
    <source>
        <strain evidence="7 8">BXY01</strain>
    </source>
</reference>
<dbReference type="Pfam" id="PF14659">
    <property type="entry name" value="Phage_int_SAM_3"/>
    <property type="match status" value="1"/>
</dbReference>
<dbReference type="InterPro" id="IPR004107">
    <property type="entry name" value="Integrase_SAM-like_N"/>
</dbReference>
<accession>A0A7U4H4B5</accession>
<evidence type="ECO:0000256" key="1">
    <source>
        <dbReference type="ARBA" id="ARBA00008857"/>
    </source>
</evidence>
<protein>
    <submittedName>
        <fullName evidence="7">Integrase</fullName>
    </submittedName>
</protein>
<proteinExistence type="inferred from homology"/>
<evidence type="ECO:0000256" key="5">
    <source>
        <dbReference type="SAM" id="MobiDB-lite"/>
    </source>
</evidence>
<name>A0A7U4H4B5_BIFLN</name>
<dbReference type="CDD" id="cd01189">
    <property type="entry name" value="INT_ICEBs1_C_like"/>
    <property type="match status" value="1"/>
</dbReference>
<dbReference type="AlphaFoldDB" id="A0A7U4H4B5"/>
<organism evidence="7 8">
    <name type="scientific">Bifidobacterium longum</name>
    <dbReference type="NCBI Taxonomy" id="216816"/>
    <lineage>
        <taxon>Bacteria</taxon>
        <taxon>Bacillati</taxon>
        <taxon>Actinomycetota</taxon>
        <taxon>Actinomycetes</taxon>
        <taxon>Bifidobacteriales</taxon>
        <taxon>Bifidobacteriaceae</taxon>
        <taxon>Bifidobacterium</taxon>
    </lineage>
</organism>
<dbReference type="InterPro" id="IPR002104">
    <property type="entry name" value="Integrase_catalytic"/>
</dbReference>
<dbReference type="SUPFAM" id="SSF56349">
    <property type="entry name" value="DNA breaking-rejoining enzymes"/>
    <property type="match status" value="1"/>
</dbReference>
<comment type="similarity">
    <text evidence="1">Belongs to the 'phage' integrase family.</text>
</comment>
<keyword evidence="4" id="KW-0233">DNA recombination</keyword>